<feature type="transmembrane region" description="Helical" evidence="1">
    <location>
        <begin position="36"/>
        <end position="57"/>
    </location>
</feature>
<reference evidence="2 3" key="1">
    <citation type="journal article" date="2024" name="G3 (Bethesda)">
        <title>Genome assembly of Hibiscus sabdariffa L. provides insights into metabolisms of medicinal natural products.</title>
        <authorList>
            <person name="Kim T."/>
        </authorList>
    </citation>
    <scope>NUCLEOTIDE SEQUENCE [LARGE SCALE GENOMIC DNA]</scope>
    <source>
        <strain evidence="2">TK-2024</strain>
        <tissue evidence="2">Old leaves</tissue>
    </source>
</reference>
<sequence>MVSSNFVGQSSGKIVNLFNVDAERIGDFCCYIHGVWLLPIQVFPAFAAMFATILAMASNTPLAKGKRDFIQDHGSQGFENRSEFGHSKKLKNLETALMGLMQQHPMLERERDQLEWKTKAEDSVSKGCLYSF</sequence>
<keyword evidence="1" id="KW-0472">Membrane</keyword>
<organism evidence="2 3">
    <name type="scientific">Hibiscus sabdariffa</name>
    <name type="common">roselle</name>
    <dbReference type="NCBI Taxonomy" id="183260"/>
    <lineage>
        <taxon>Eukaryota</taxon>
        <taxon>Viridiplantae</taxon>
        <taxon>Streptophyta</taxon>
        <taxon>Embryophyta</taxon>
        <taxon>Tracheophyta</taxon>
        <taxon>Spermatophyta</taxon>
        <taxon>Magnoliopsida</taxon>
        <taxon>eudicotyledons</taxon>
        <taxon>Gunneridae</taxon>
        <taxon>Pentapetalae</taxon>
        <taxon>rosids</taxon>
        <taxon>malvids</taxon>
        <taxon>Malvales</taxon>
        <taxon>Malvaceae</taxon>
        <taxon>Malvoideae</taxon>
        <taxon>Hibiscus</taxon>
    </lineage>
</organism>
<evidence type="ECO:0000313" key="3">
    <source>
        <dbReference type="Proteomes" id="UP001396334"/>
    </source>
</evidence>
<evidence type="ECO:0000256" key="1">
    <source>
        <dbReference type="SAM" id="Phobius"/>
    </source>
</evidence>
<proteinExistence type="predicted"/>
<comment type="caution">
    <text evidence="2">The sequence shown here is derived from an EMBL/GenBank/DDBJ whole genome shotgun (WGS) entry which is preliminary data.</text>
</comment>
<protein>
    <submittedName>
        <fullName evidence="2">Uncharacterized protein</fullName>
    </submittedName>
</protein>
<keyword evidence="1" id="KW-0812">Transmembrane</keyword>
<gene>
    <name evidence="2" type="ORF">V6N11_067601</name>
</gene>
<keyword evidence="3" id="KW-1185">Reference proteome</keyword>
<accession>A0ABR2SR86</accession>
<dbReference type="Proteomes" id="UP001396334">
    <property type="component" value="Unassembled WGS sequence"/>
</dbReference>
<keyword evidence="1" id="KW-1133">Transmembrane helix</keyword>
<evidence type="ECO:0000313" key="2">
    <source>
        <dbReference type="EMBL" id="KAK9027778.1"/>
    </source>
</evidence>
<name>A0ABR2SR86_9ROSI</name>
<dbReference type="EMBL" id="JBBPBN010000012">
    <property type="protein sequence ID" value="KAK9027778.1"/>
    <property type="molecule type" value="Genomic_DNA"/>
</dbReference>